<comment type="catalytic activity">
    <reaction evidence="6">
        <text>P(1),P(4)-bis(5'-adenosyl) tetraphosphate + H2O = 2 ADP + 2 H(+)</text>
        <dbReference type="Rhea" id="RHEA:24252"/>
        <dbReference type="ChEBI" id="CHEBI:15377"/>
        <dbReference type="ChEBI" id="CHEBI:15378"/>
        <dbReference type="ChEBI" id="CHEBI:58141"/>
        <dbReference type="ChEBI" id="CHEBI:456216"/>
        <dbReference type="EC" id="3.6.1.41"/>
    </reaction>
</comment>
<dbReference type="SMART" id="SM00471">
    <property type="entry name" value="HDc"/>
    <property type="match status" value="1"/>
</dbReference>
<evidence type="ECO:0000256" key="2">
    <source>
        <dbReference type="ARBA" id="ARBA00022723"/>
    </source>
</evidence>
<dbReference type="NCBIfam" id="TIGR00488">
    <property type="entry name" value="bis(5'-nucleosyl)-tetraphosphatase (symmetrical) YqeK"/>
    <property type="match status" value="1"/>
</dbReference>
<dbReference type="Gene3D" id="1.10.3210.10">
    <property type="entry name" value="Hypothetical protein af1432"/>
    <property type="match status" value="1"/>
</dbReference>
<dbReference type="AlphaFoldDB" id="A0A1T4JKV7"/>
<organism evidence="8 9">
    <name type="scientific">Treponema porcinum</name>
    <dbReference type="NCBI Taxonomy" id="261392"/>
    <lineage>
        <taxon>Bacteria</taxon>
        <taxon>Pseudomonadati</taxon>
        <taxon>Spirochaetota</taxon>
        <taxon>Spirochaetia</taxon>
        <taxon>Spirochaetales</taxon>
        <taxon>Treponemataceae</taxon>
        <taxon>Treponema</taxon>
    </lineage>
</organism>
<evidence type="ECO:0000313" key="9">
    <source>
        <dbReference type="Proteomes" id="UP000190423"/>
    </source>
</evidence>
<keyword evidence="9" id="KW-1185">Reference proteome</keyword>
<evidence type="ECO:0000256" key="3">
    <source>
        <dbReference type="ARBA" id="ARBA00022741"/>
    </source>
</evidence>
<dbReference type="PANTHER" id="PTHR35795:SF1">
    <property type="entry name" value="BIS(5'-NUCLEOSYL)-TETRAPHOSPHATASE, SYMMETRICAL"/>
    <property type="match status" value="1"/>
</dbReference>
<feature type="domain" description="HD/PDEase" evidence="7">
    <location>
        <begin position="23"/>
        <end position="151"/>
    </location>
</feature>
<dbReference type="InterPro" id="IPR005249">
    <property type="entry name" value="YqeK"/>
</dbReference>
<dbReference type="PANTHER" id="PTHR35795">
    <property type="entry name" value="SLR1885 PROTEIN"/>
    <property type="match status" value="1"/>
</dbReference>
<accession>A0A1T4JKV7</accession>
<dbReference type="GeneID" id="78315854"/>
<evidence type="ECO:0000256" key="1">
    <source>
        <dbReference type="ARBA" id="ARBA00012506"/>
    </source>
</evidence>
<evidence type="ECO:0000256" key="5">
    <source>
        <dbReference type="ARBA" id="ARBA00023004"/>
    </source>
</evidence>
<dbReference type="InterPro" id="IPR003607">
    <property type="entry name" value="HD/PDEase_dom"/>
</dbReference>
<dbReference type="EMBL" id="FUWG01000003">
    <property type="protein sequence ID" value="SJZ30840.1"/>
    <property type="molecule type" value="Genomic_DNA"/>
</dbReference>
<keyword evidence="2" id="KW-0479">Metal-binding</keyword>
<dbReference type="InterPro" id="IPR006674">
    <property type="entry name" value="HD_domain"/>
</dbReference>
<dbReference type="InterPro" id="IPR051094">
    <property type="entry name" value="Diverse_Catalytic_Enzymes"/>
</dbReference>
<dbReference type="Pfam" id="PF01966">
    <property type="entry name" value="HD"/>
    <property type="match status" value="1"/>
</dbReference>
<keyword evidence="5" id="KW-0408">Iron</keyword>
<keyword evidence="4 8" id="KW-0378">Hydrolase</keyword>
<dbReference type="RefSeq" id="WP_234975361.1">
    <property type="nucleotide sequence ID" value="NZ_FUWG01000003.1"/>
</dbReference>
<dbReference type="EC" id="3.6.1.41" evidence="1"/>
<evidence type="ECO:0000256" key="4">
    <source>
        <dbReference type="ARBA" id="ARBA00022801"/>
    </source>
</evidence>
<keyword evidence="3" id="KW-0547">Nucleotide-binding</keyword>
<sequence>MSSSVSDIDLLTEKVRRYVKKSVSEKRYSHSVRTAEMCRKLCALYGLDEKTGYFAGISHDMCKNFKPEQLLSLAQEDGADVSELERKKPSLLHGRAAAVLLKNDFGVTDSSVLEAVANHTFGKTGMCSLAKVLYAADKIEPGREHVTEDYLARLLALSLDGLVKAVL</sequence>
<dbReference type="SUPFAM" id="SSF109604">
    <property type="entry name" value="HD-domain/PDEase-like"/>
    <property type="match status" value="1"/>
</dbReference>
<dbReference type="GO" id="GO:0008803">
    <property type="term" value="F:bis(5'-nucleosyl)-tetraphosphatase (symmetrical) activity"/>
    <property type="evidence" value="ECO:0007669"/>
    <property type="project" value="UniProtKB-EC"/>
</dbReference>
<evidence type="ECO:0000313" key="8">
    <source>
        <dbReference type="EMBL" id="SJZ30840.1"/>
    </source>
</evidence>
<dbReference type="GO" id="GO:0046872">
    <property type="term" value="F:metal ion binding"/>
    <property type="evidence" value="ECO:0007669"/>
    <property type="project" value="UniProtKB-KW"/>
</dbReference>
<protein>
    <recommendedName>
        <fullName evidence="1">bis(5'-nucleosyl)-tetraphosphatase (symmetrical)</fullName>
        <ecNumber evidence="1">3.6.1.41</ecNumber>
    </recommendedName>
</protein>
<evidence type="ECO:0000256" key="6">
    <source>
        <dbReference type="ARBA" id="ARBA00049417"/>
    </source>
</evidence>
<reference evidence="8 9" key="1">
    <citation type="submission" date="2017-02" db="EMBL/GenBank/DDBJ databases">
        <authorList>
            <person name="Peterson S.W."/>
        </authorList>
    </citation>
    <scope>NUCLEOTIDE SEQUENCE [LARGE SCALE GENOMIC DNA]</scope>
    <source>
        <strain evidence="8 9">ATCC BAA-908</strain>
    </source>
</reference>
<gene>
    <name evidence="8" type="ORF">SAMN02745149_00536</name>
</gene>
<dbReference type="Proteomes" id="UP000190423">
    <property type="component" value="Unassembled WGS sequence"/>
</dbReference>
<proteinExistence type="predicted"/>
<evidence type="ECO:0000259" key="7">
    <source>
        <dbReference type="SMART" id="SM00471"/>
    </source>
</evidence>
<name>A0A1T4JKV7_TREPO</name>
<dbReference type="STRING" id="261392.SAMN02745149_00536"/>
<dbReference type="GO" id="GO:0000166">
    <property type="term" value="F:nucleotide binding"/>
    <property type="evidence" value="ECO:0007669"/>
    <property type="project" value="UniProtKB-KW"/>
</dbReference>